<reference evidence="5 6" key="1">
    <citation type="submission" date="2016-11" db="EMBL/GenBank/DDBJ databases">
        <authorList>
            <person name="Kadnikov V."/>
            <person name="Nazina T."/>
        </authorList>
    </citation>
    <scope>NUCLEOTIDE SEQUENCE [LARGE SCALE GENOMIC DNA]</scope>
    <source>
        <strain evidence="5 6">1017</strain>
    </source>
</reference>
<name>A0A1Q5T745_9BACL</name>
<evidence type="ECO:0000313" key="5">
    <source>
        <dbReference type="EMBL" id="OKO96052.1"/>
    </source>
</evidence>
<evidence type="ECO:0000313" key="6">
    <source>
        <dbReference type="Proteomes" id="UP000186030"/>
    </source>
</evidence>
<evidence type="ECO:0000259" key="4">
    <source>
        <dbReference type="Pfam" id="PF00700"/>
    </source>
</evidence>
<evidence type="ECO:0000256" key="2">
    <source>
        <dbReference type="ARBA" id="ARBA00005709"/>
    </source>
</evidence>
<protein>
    <submittedName>
        <fullName evidence="5">Flagellin protein FlaA</fullName>
    </submittedName>
</protein>
<organism evidence="5 6">
    <name type="scientific">Geobacillus proteiniphilus</name>
    <dbReference type="NCBI Taxonomy" id="860353"/>
    <lineage>
        <taxon>Bacteria</taxon>
        <taxon>Bacillati</taxon>
        <taxon>Bacillota</taxon>
        <taxon>Bacilli</taxon>
        <taxon>Bacillales</taxon>
        <taxon>Anoxybacillaceae</taxon>
        <taxon>Geobacillus</taxon>
    </lineage>
</organism>
<dbReference type="PANTHER" id="PTHR42792">
    <property type="entry name" value="FLAGELLIN"/>
    <property type="match status" value="1"/>
</dbReference>
<keyword evidence="5" id="KW-0969">Cilium</keyword>
<dbReference type="RefSeq" id="WP_074043108.1">
    <property type="nucleotide sequence ID" value="NZ_MQMG01000005.1"/>
</dbReference>
<dbReference type="InterPro" id="IPR001492">
    <property type="entry name" value="Flagellin"/>
</dbReference>
<dbReference type="Proteomes" id="UP000186030">
    <property type="component" value="Unassembled WGS sequence"/>
</dbReference>
<comment type="caution">
    <text evidence="5">The sequence shown here is derived from an EMBL/GenBank/DDBJ whole genome shotgun (WGS) entry which is preliminary data.</text>
</comment>
<keyword evidence="5" id="KW-0282">Flagellum</keyword>
<dbReference type="GO" id="GO:0009288">
    <property type="term" value="C:bacterial-type flagellum"/>
    <property type="evidence" value="ECO:0007669"/>
    <property type="project" value="UniProtKB-SubCell"/>
</dbReference>
<proteinExistence type="inferred from homology"/>
<dbReference type="AlphaFoldDB" id="A0A1Q5T745"/>
<dbReference type="GO" id="GO:0005198">
    <property type="term" value="F:structural molecule activity"/>
    <property type="evidence" value="ECO:0007669"/>
    <property type="project" value="InterPro"/>
</dbReference>
<comment type="similarity">
    <text evidence="2">Belongs to the bacterial flagellin family.</text>
</comment>
<feature type="domain" description="Flagellin C-terminal" evidence="4">
    <location>
        <begin position="1"/>
        <end position="36"/>
    </location>
</feature>
<keyword evidence="3" id="KW-0975">Bacterial flagellum</keyword>
<reference evidence="6" key="2">
    <citation type="submission" date="2017-01" db="EMBL/GenBank/DDBJ databases">
        <title>Genome sequencing and annotation of Geobacillus sp. 1017, a Hydrocarbon-Oxidizing Thermophilic Bacterium Isolated from a Heavy Oil Reservoir (China).</title>
        <authorList>
            <person name="Kadnikov V.V."/>
            <person name="Mardanov A.V."/>
            <person name="Poltaraus A.B."/>
            <person name="Sokolova D.S."/>
            <person name="Semenova E.M."/>
            <person name="Ravin N.V."/>
            <person name="Tourova T.P."/>
            <person name="Nazina T.N."/>
        </authorList>
    </citation>
    <scope>NUCLEOTIDE SEQUENCE [LARGE SCALE GENOMIC DNA]</scope>
    <source>
        <strain evidence="6">1017</strain>
    </source>
</reference>
<gene>
    <name evidence="5" type="ORF">BRO54_0682</name>
</gene>
<accession>A0A1Q5T745</accession>
<comment type="subcellular location">
    <subcellularLocation>
        <location evidence="1">Bacterial flagellum</location>
    </subcellularLocation>
</comment>
<dbReference type="Gene3D" id="6.10.280.190">
    <property type="match status" value="1"/>
</dbReference>
<dbReference type="SUPFAM" id="SSF64518">
    <property type="entry name" value="Phase 1 flagellin"/>
    <property type="match status" value="1"/>
</dbReference>
<evidence type="ECO:0000256" key="3">
    <source>
        <dbReference type="ARBA" id="ARBA00023143"/>
    </source>
</evidence>
<dbReference type="EMBL" id="MQMG01000005">
    <property type="protein sequence ID" value="OKO96052.1"/>
    <property type="molecule type" value="Genomic_DNA"/>
</dbReference>
<evidence type="ECO:0000256" key="1">
    <source>
        <dbReference type="ARBA" id="ARBA00004365"/>
    </source>
</evidence>
<dbReference type="Pfam" id="PF00700">
    <property type="entry name" value="Flagellin_C"/>
    <property type="match status" value="1"/>
</dbReference>
<sequence>MAKEMMEFTKNNILAQAAQAMLAQANQQPQGVLQLLR</sequence>
<keyword evidence="5" id="KW-0966">Cell projection</keyword>
<dbReference type="PANTHER" id="PTHR42792:SF2">
    <property type="entry name" value="FLAGELLIN"/>
    <property type="match status" value="1"/>
</dbReference>
<dbReference type="InterPro" id="IPR046358">
    <property type="entry name" value="Flagellin_C"/>
</dbReference>